<dbReference type="PANTHER" id="PTHR32552">
    <property type="entry name" value="FERRICHROME IRON RECEPTOR-RELATED"/>
    <property type="match status" value="1"/>
</dbReference>
<feature type="domain" description="TonB-dependent receptor plug" evidence="15">
    <location>
        <begin position="81"/>
        <end position="193"/>
    </location>
</feature>
<dbReference type="Proteomes" id="UP000677126">
    <property type="component" value="Chromosome"/>
</dbReference>
<proteinExistence type="inferred from homology"/>
<dbReference type="InterPro" id="IPR006311">
    <property type="entry name" value="TAT_signal"/>
</dbReference>
<evidence type="ECO:0000256" key="2">
    <source>
        <dbReference type="ARBA" id="ARBA00022448"/>
    </source>
</evidence>
<sequence length="651" mass="70339">MKSTTTRTEKRRADRRRTLRAAAAVPALATALAAGAALLPGTAFAQSGPSAEPVAQPAAQPAQATRGEAILVTARHTEERLESVPLAITAFSSESLEAQDIQSLNDISDNSPGFQFQNQAGGGSGRNDRSINNLTFRGLFLANVTPISQGGLVFIDGAPVINSTVPAIDDVARVEVLKGPQAAYFGRSTFSGAVNFVTKAPSYEFGGRIKAMFGNYGSNQVSGSVEFPLIDQVLALRVGGSHVFEGGQYTNSGDPNETFGDRKNDAVSAQMLFEPASNLKITGFFSYGEMHDGPPAQAALKNTEFNCDLGGTSGSYWCGALPNRMPEALIGGNYDLDAAAYDILIDNVDGYPTIFDPSFNPRSGLKRRTVQADLRMDWEMGNGMLLSSITAYHTDRTQTALDLTFRDTSGYPNPNFGIIPGAPSFNHWLLNYQTDISDFSQEIRLTSAQTNRLRWTLGASYFTANYDNGAIYGLNVFGSGNSSTLRNQKPETPAIFGALYFDITQDLTIGAEGRYQWDKIESSILASSSGVYYPEALVSRATFKSFSPRVTLDYAFAPDSTAYVLFSRGYRPGGFNDGYSALTPTEQAQIATSAGATYDEERLDNYEAGIKTAFWNGRASLRAAIYIDKYRAARWRTATPTIRTARPPSTC</sequence>
<keyword evidence="6" id="KW-0408">Iron</keyword>
<dbReference type="Pfam" id="PF07715">
    <property type="entry name" value="Plug"/>
    <property type="match status" value="1"/>
</dbReference>
<dbReference type="EMBL" id="CP054856">
    <property type="protein sequence ID" value="QVM84716.1"/>
    <property type="molecule type" value="Genomic_DNA"/>
</dbReference>
<evidence type="ECO:0000256" key="1">
    <source>
        <dbReference type="ARBA" id="ARBA00004571"/>
    </source>
</evidence>
<dbReference type="InterPro" id="IPR012910">
    <property type="entry name" value="Plug_dom"/>
</dbReference>
<dbReference type="RefSeq" id="WP_213500285.1">
    <property type="nucleotide sequence ID" value="NZ_CP054856.1"/>
</dbReference>
<comment type="similarity">
    <text evidence="11 12">Belongs to the TonB-dependent receptor family.</text>
</comment>
<dbReference type="PROSITE" id="PS52016">
    <property type="entry name" value="TONB_DEPENDENT_REC_3"/>
    <property type="match status" value="1"/>
</dbReference>
<dbReference type="InterPro" id="IPR036942">
    <property type="entry name" value="Beta-barrel_TonB_sf"/>
</dbReference>
<evidence type="ECO:0000256" key="7">
    <source>
        <dbReference type="ARBA" id="ARBA00023065"/>
    </source>
</evidence>
<evidence type="ECO:0000256" key="11">
    <source>
        <dbReference type="PROSITE-ProRule" id="PRU01360"/>
    </source>
</evidence>
<keyword evidence="16" id="KW-0675">Receptor</keyword>
<feature type="signal peptide" evidence="13">
    <location>
        <begin position="1"/>
        <end position="45"/>
    </location>
</feature>
<reference evidence="16 17" key="1">
    <citation type="journal article" date="2021" name="Int. J. Syst. Evol. Microbiol.">
        <title>Novosphingobium decolorationis sp. nov., an aniline blue-decolourizing bacterium isolated from East Pacific sediment.</title>
        <authorList>
            <person name="Chen X."/>
            <person name="Dong B."/>
            <person name="Chen T."/>
            <person name="Ren N."/>
            <person name="Wang J."/>
            <person name="Xu Y."/>
            <person name="Yang J."/>
            <person name="Zhu S."/>
            <person name="Chen J."/>
        </authorList>
    </citation>
    <scope>NUCLEOTIDE SEQUENCE [LARGE SCALE GENOMIC DNA]</scope>
    <source>
        <strain evidence="16 17">502str22</strain>
    </source>
</reference>
<dbReference type="Gene3D" id="2.40.170.20">
    <property type="entry name" value="TonB-dependent receptor, beta-barrel domain"/>
    <property type="match status" value="2"/>
</dbReference>
<name>A0ABX8E953_9SPHN</name>
<keyword evidence="4" id="KW-0410">Iron transport</keyword>
<evidence type="ECO:0000256" key="12">
    <source>
        <dbReference type="RuleBase" id="RU003357"/>
    </source>
</evidence>
<evidence type="ECO:0000256" key="8">
    <source>
        <dbReference type="ARBA" id="ARBA00023077"/>
    </source>
</evidence>
<protein>
    <submittedName>
        <fullName evidence="16">TonB-dependent receptor</fullName>
    </submittedName>
</protein>
<keyword evidence="7" id="KW-0406">Ion transport</keyword>
<dbReference type="InterPro" id="IPR000531">
    <property type="entry name" value="Beta-barrel_TonB"/>
</dbReference>
<feature type="domain" description="TonB-dependent receptor-like beta-barrel" evidence="14">
    <location>
        <begin position="335"/>
        <end position="630"/>
    </location>
</feature>
<feature type="chain" id="PRO_5045934230" evidence="13">
    <location>
        <begin position="46"/>
        <end position="651"/>
    </location>
</feature>
<keyword evidence="10 11" id="KW-0998">Cell outer membrane</keyword>
<comment type="subcellular location">
    <subcellularLocation>
        <location evidence="1 11">Cell outer membrane</location>
        <topology evidence="1 11">Multi-pass membrane protein</topology>
    </subcellularLocation>
</comment>
<keyword evidence="2 11" id="KW-0813">Transport</keyword>
<evidence type="ECO:0000256" key="10">
    <source>
        <dbReference type="ARBA" id="ARBA00023237"/>
    </source>
</evidence>
<evidence type="ECO:0000313" key="16">
    <source>
        <dbReference type="EMBL" id="QVM84716.1"/>
    </source>
</evidence>
<gene>
    <name evidence="16" type="ORF">HT578_14415</name>
</gene>
<organism evidence="16 17">
    <name type="scientific">Novosphingobium decolorationis</name>
    <dbReference type="NCBI Taxonomy" id="2698673"/>
    <lineage>
        <taxon>Bacteria</taxon>
        <taxon>Pseudomonadati</taxon>
        <taxon>Pseudomonadota</taxon>
        <taxon>Alphaproteobacteria</taxon>
        <taxon>Sphingomonadales</taxon>
        <taxon>Sphingomonadaceae</taxon>
        <taxon>Novosphingobium</taxon>
    </lineage>
</organism>
<evidence type="ECO:0000256" key="9">
    <source>
        <dbReference type="ARBA" id="ARBA00023136"/>
    </source>
</evidence>
<accession>A0ABX8E953</accession>
<evidence type="ECO:0000256" key="5">
    <source>
        <dbReference type="ARBA" id="ARBA00022692"/>
    </source>
</evidence>
<evidence type="ECO:0000259" key="14">
    <source>
        <dbReference type="Pfam" id="PF00593"/>
    </source>
</evidence>
<evidence type="ECO:0000259" key="15">
    <source>
        <dbReference type="Pfam" id="PF07715"/>
    </source>
</evidence>
<evidence type="ECO:0000256" key="13">
    <source>
        <dbReference type="SAM" id="SignalP"/>
    </source>
</evidence>
<dbReference type="PANTHER" id="PTHR32552:SF81">
    <property type="entry name" value="TONB-DEPENDENT OUTER MEMBRANE RECEPTOR"/>
    <property type="match status" value="1"/>
</dbReference>
<keyword evidence="17" id="KW-1185">Reference proteome</keyword>
<evidence type="ECO:0000313" key="17">
    <source>
        <dbReference type="Proteomes" id="UP000677126"/>
    </source>
</evidence>
<keyword evidence="8 12" id="KW-0798">TonB box</keyword>
<keyword evidence="13" id="KW-0732">Signal</keyword>
<keyword evidence="5 11" id="KW-0812">Transmembrane</keyword>
<evidence type="ECO:0000256" key="4">
    <source>
        <dbReference type="ARBA" id="ARBA00022496"/>
    </source>
</evidence>
<keyword evidence="3 11" id="KW-1134">Transmembrane beta strand</keyword>
<evidence type="ECO:0000256" key="3">
    <source>
        <dbReference type="ARBA" id="ARBA00022452"/>
    </source>
</evidence>
<dbReference type="InterPro" id="IPR039426">
    <property type="entry name" value="TonB-dep_rcpt-like"/>
</dbReference>
<evidence type="ECO:0000256" key="6">
    <source>
        <dbReference type="ARBA" id="ARBA00023004"/>
    </source>
</evidence>
<dbReference type="PROSITE" id="PS51318">
    <property type="entry name" value="TAT"/>
    <property type="match status" value="1"/>
</dbReference>
<dbReference type="SUPFAM" id="SSF56935">
    <property type="entry name" value="Porins"/>
    <property type="match status" value="1"/>
</dbReference>
<dbReference type="Pfam" id="PF00593">
    <property type="entry name" value="TonB_dep_Rec_b-barrel"/>
    <property type="match status" value="1"/>
</dbReference>
<keyword evidence="9 11" id="KW-0472">Membrane</keyword>